<name>A0A0K2V8S3_LEPSM</name>
<protein>
    <submittedName>
        <fullName evidence="1">Uncharacterized protein</fullName>
    </submittedName>
</protein>
<organism evidence="1">
    <name type="scientific">Lepeophtheirus salmonis</name>
    <name type="common">Salmon louse</name>
    <name type="synonym">Caligus salmonis</name>
    <dbReference type="NCBI Taxonomy" id="72036"/>
    <lineage>
        <taxon>Eukaryota</taxon>
        <taxon>Metazoa</taxon>
        <taxon>Ecdysozoa</taxon>
        <taxon>Arthropoda</taxon>
        <taxon>Crustacea</taxon>
        <taxon>Multicrustacea</taxon>
        <taxon>Hexanauplia</taxon>
        <taxon>Copepoda</taxon>
        <taxon>Siphonostomatoida</taxon>
        <taxon>Caligidae</taxon>
        <taxon>Lepeophtheirus</taxon>
    </lineage>
</organism>
<dbReference type="AlphaFoldDB" id="A0A0K2V8S3"/>
<proteinExistence type="predicted"/>
<evidence type="ECO:0000313" key="1">
    <source>
        <dbReference type="EMBL" id="CDW46730.1"/>
    </source>
</evidence>
<dbReference type="EMBL" id="HACA01029369">
    <property type="protein sequence ID" value="CDW46730.1"/>
    <property type="molecule type" value="Transcribed_RNA"/>
</dbReference>
<accession>A0A0K2V8S3</accession>
<feature type="non-terminal residue" evidence="1">
    <location>
        <position position="1"/>
    </location>
</feature>
<sequence>NFVDEALECLRSVFKSKRHSQVLIQPKWHNDSCFTDGVFTHGYLIVSSVQVHFTKNFHPSYVGHQIH</sequence>
<reference evidence="1" key="1">
    <citation type="submission" date="2014-05" db="EMBL/GenBank/DDBJ databases">
        <authorList>
            <person name="Chronopoulou M."/>
        </authorList>
    </citation>
    <scope>NUCLEOTIDE SEQUENCE</scope>
    <source>
        <tissue evidence="1">Whole organism</tissue>
    </source>
</reference>